<comment type="cofactor">
    <cofactor evidence="1">
        <name>Mg(2+)</name>
        <dbReference type="ChEBI" id="CHEBI:18420"/>
    </cofactor>
</comment>
<evidence type="ECO:0000313" key="12">
    <source>
        <dbReference type="Proteomes" id="UP000243468"/>
    </source>
</evidence>
<dbReference type="NCBIfam" id="TIGR00254">
    <property type="entry name" value="GGDEF"/>
    <property type="match status" value="1"/>
</dbReference>
<dbReference type="GO" id="GO:0005886">
    <property type="term" value="C:plasma membrane"/>
    <property type="evidence" value="ECO:0007669"/>
    <property type="project" value="UniProtKB-SubCell"/>
</dbReference>
<evidence type="ECO:0000256" key="9">
    <source>
        <dbReference type="SAM" id="Phobius"/>
    </source>
</evidence>
<dbReference type="CDD" id="cd01949">
    <property type="entry name" value="GGDEF"/>
    <property type="match status" value="1"/>
</dbReference>
<dbReference type="EMBL" id="FMYO01000004">
    <property type="protein sequence ID" value="SDC22285.1"/>
    <property type="molecule type" value="Genomic_DNA"/>
</dbReference>
<evidence type="ECO:0000256" key="7">
    <source>
        <dbReference type="ARBA" id="ARBA00023136"/>
    </source>
</evidence>
<dbReference type="AlphaFoldDB" id="A0A1G6JV56"/>
<evidence type="ECO:0000256" key="3">
    <source>
        <dbReference type="ARBA" id="ARBA00012528"/>
    </source>
</evidence>
<evidence type="ECO:0000256" key="2">
    <source>
        <dbReference type="ARBA" id="ARBA00004651"/>
    </source>
</evidence>
<organism evidence="11 12">
    <name type="scientific">Acinetobacter kookii</name>
    <dbReference type="NCBI Taxonomy" id="1226327"/>
    <lineage>
        <taxon>Bacteria</taxon>
        <taxon>Pseudomonadati</taxon>
        <taxon>Pseudomonadota</taxon>
        <taxon>Gammaproteobacteria</taxon>
        <taxon>Moraxellales</taxon>
        <taxon>Moraxellaceae</taxon>
        <taxon>Acinetobacter</taxon>
    </lineage>
</organism>
<name>A0A1G6JV56_9GAMM</name>
<keyword evidence="7 9" id="KW-0472">Membrane</keyword>
<accession>A0A1G6JV56</accession>
<dbReference type="Gene3D" id="3.30.70.270">
    <property type="match status" value="1"/>
</dbReference>
<evidence type="ECO:0000256" key="1">
    <source>
        <dbReference type="ARBA" id="ARBA00001946"/>
    </source>
</evidence>
<evidence type="ECO:0000256" key="4">
    <source>
        <dbReference type="ARBA" id="ARBA00022475"/>
    </source>
</evidence>
<dbReference type="CDD" id="cd12912">
    <property type="entry name" value="PDC2_MCP_like"/>
    <property type="match status" value="1"/>
</dbReference>
<proteinExistence type="predicted"/>
<dbReference type="SUPFAM" id="SSF55073">
    <property type="entry name" value="Nucleotide cyclase"/>
    <property type="match status" value="1"/>
</dbReference>
<dbReference type="InterPro" id="IPR050469">
    <property type="entry name" value="Diguanylate_Cyclase"/>
</dbReference>
<feature type="transmembrane region" description="Helical" evidence="9">
    <location>
        <begin position="12"/>
        <end position="35"/>
    </location>
</feature>
<dbReference type="Pfam" id="PF00990">
    <property type="entry name" value="GGDEF"/>
    <property type="match status" value="1"/>
</dbReference>
<dbReference type="InterPro" id="IPR029787">
    <property type="entry name" value="Nucleotide_cyclase"/>
</dbReference>
<dbReference type="Gene3D" id="3.30.450.20">
    <property type="entry name" value="PAS domain"/>
    <property type="match status" value="1"/>
</dbReference>
<gene>
    <name evidence="11" type="ORF">SAMN05421732_10470</name>
</gene>
<dbReference type="PANTHER" id="PTHR45138:SF9">
    <property type="entry name" value="DIGUANYLATE CYCLASE DGCM-RELATED"/>
    <property type="match status" value="1"/>
</dbReference>
<dbReference type="FunFam" id="3.30.70.270:FF:000001">
    <property type="entry name" value="Diguanylate cyclase domain protein"/>
    <property type="match status" value="1"/>
</dbReference>
<protein>
    <recommendedName>
        <fullName evidence="3">diguanylate cyclase</fullName>
        <ecNumber evidence="3">2.7.7.65</ecNumber>
    </recommendedName>
</protein>
<comment type="catalytic activity">
    <reaction evidence="8">
        <text>2 GTP = 3',3'-c-di-GMP + 2 diphosphate</text>
        <dbReference type="Rhea" id="RHEA:24898"/>
        <dbReference type="ChEBI" id="CHEBI:33019"/>
        <dbReference type="ChEBI" id="CHEBI:37565"/>
        <dbReference type="ChEBI" id="CHEBI:58805"/>
        <dbReference type="EC" id="2.7.7.65"/>
    </reaction>
</comment>
<dbReference type="STRING" id="1226327.SAMN05421732_10470"/>
<keyword evidence="4" id="KW-1003">Cell membrane</keyword>
<evidence type="ECO:0000256" key="8">
    <source>
        <dbReference type="ARBA" id="ARBA00034247"/>
    </source>
</evidence>
<evidence type="ECO:0000313" key="11">
    <source>
        <dbReference type="EMBL" id="SDC22285.1"/>
    </source>
</evidence>
<sequence length="520" mass="59591">MRQVLLAPRLNLRSLILLLTVLSVTCLFVFALFFVNYTVKERLIDNSLALNAEYSSRIAKHTNYQFEEILKNLRFSANVLGKNFFNENLRSNEVLRLKSQSGNFNSVFLADGEGHIISFFPTTLKIDSKQIYKTYGITESIKRKQTYISSPYWSSTKRLIVIVSEPIFNAQGQYLGFIAGTIYLQSKNLVSEMLASKYGYKKNYTYVMDDQKRIIFHADARKIGQKVQVSDGLTSMLQQQDGAFRLMNSQGIDSLVGFSHIPSVNWIVVSQQPIDELFAQANIIIINVSIGITLFYFFIFFVVWRLSGLIALPLNHLAKMASMLSRPEVQEKINKIAPVYFEVDQFKNSLMLSSQNFNEKIDELNQSVNTDPLTGLYNRRGMKLFLEEFVHMRTEFAVLAVDIDFFKKVNDSYGHDKGDIVLQRLARLMKYHFRDNDICCRSGGEEFIILVAASDPVTVFQAAERLRKAVEITEMDNMGRVTISIGIAYWPHSSEDVEEVLKLADQKLYQAKREGRNRIC</sequence>
<dbReference type="InterPro" id="IPR043128">
    <property type="entry name" value="Rev_trsase/Diguanyl_cyclase"/>
</dbReference>
<comment type="subcellular location">
    <subcellularLocation>
        <location evidence="2">Cell membrane</location>
        <topology evidence="2">Multi-pass membrane protein</topology>
    </subcellularLocation>
</comment>
<keyword evidence="6 9" id="KW-1133">Transmembrane helix</keyword>
<evidence type="ECO:0000259" key="10">
    <source>
        <dbReference type="PROSITE" id="PS50887"/>
    </source>
</evidence>
<dbReference type="GO" id="GO:0052621">
    <property type="term" value="F:diguanylate cyclase activity"/>
    <property type="evidence" value="ECO:0007669"/>
    <property type="project" value="UniProtKB-EC"/>
</dbReference>
<evidence type="ECO:0000256" key="6">
    <source>
        <dbReference type="ARBA" id="ARBA00022989"/>
    </source>
</evidence>
<dbReference type="InterPro" id="IPR000160">
    <property type="entry name" value="GGDEF_dom"/>
</dbReference>
<reference evidence="12" key="1">
    <citation type="submission" date="2016-09" db="EMBL/GenBank/DDBJ databases">
        <authorList>
            <person name="Varghese N."/>
            <person name="Submissions S."/>
        </authorList>
    </citation>
    <scope>NUCLEOTIDE SEQUENCE [LARGE SCALE GENOMIC DNA]</scope>
    <source>
        <strain evidence="12">ANC 4667</strain>
    </source>
</reference>
<dbReference type="RefSeq" id="WP_092819570.1">
    <property type="nucleotide sequence ID" value="NZ_BAABKJ010000010.1"/>
</dbReference>
<dbReference type="SMART" id="SM00267">
    <property type="entry name" value="GGDEF"/>
    <property type="match status" value="1"/>
</dbReference>
<evidence type="ECO:0000256" key="5">
    <source>
        <dbReference type="ARBA" id="ARBA00022692"/>
    </source>
</evidence>
<keyword evidence="12" id="KW-1185">Reference proteome</keyword>
<dbReference type="Pfam" id="PF02743">
    <property type="entry name" value="dCache_1"/>
    <property type="match status" value="1"/>
</dbReference>
<dbReference type="EC" id="2.7.7.65" evidence="3"/>
<dbReference type="InterPro" id="IPR033479">
    <property type="entry name" value="dCache_1"/>
</dbReference>
<dbReference type="CDD" id="cd18773">
    <property type="entry name" value="PDC1_HK_sensor"/>
    <property type="match status" value="1"/>
</dbReference>
<dbReference type="PANTHER" id="PTHR45138">
    <property type="entry name" value="REGULATORY COMPONENTS OF SENSORY TRANSDUCTION SYSTEM"/>
    <property type="match status" value="1"/>
</dbReference>
<dbReference type="PROSITE" id="PS50887">
    <property type="entry name" value="GGDEF"/>
    <property type="match status" value="1"/>
</dbReference>
<dbReference type="OrthoDB" id="9812260at2"/>
<keyword evidence="5 9" id="KW-0812">Transmembrane</keyword>
<dbReference type="Proteomes" id="UP000243468">
    <property type="component" value="Unassembled WGS sequence"/>
</dbReference>
<feature type="domain" description="GGDEF" evidence="10">
    <location>
        <begin position="394"/>
        <end position="520"/>
    </location>
</feature>